<dbReference type="Pfam" id="PF10706">
    <property type="entry name" value="Aminoglyc_resit"/>
    <property type="match status" value="1"/>
</dbReference>
<gene>
    <name evidence="1" type="ORF">D174_10270</name>
</gene>
<dbReference type="EMBL" id="CP006936">
    <property type="protein sequence ID" value="AHC24935.1"/>
    <property type="molecule type" value="Genomic_DNA"/>
</dbReference>
<keyword evidence="2" id="KW-1185">Reference proteome</keyword>
<protein>
    <recommendedName>
        <fullName evidence="3">Amino acid transporter</fullName>
    </recommendedName>
</protein>
<evidence type="ECO:0000313" key="2">
    <source>
        <dbReference type="Proteomes" id="UP000018763"/>
    </source>
</evidence>
<organism evidence="1 2">
    <name type="scientific">Mycolicibacterium neoaurum VKM Ac-1815D</name>
    <dbReference type="NCBI Taxonomy" id="700508"/>
    <lineage>
        <taxon>Bacteria</taxon>
        <taxon>Bacillati</taxon>
        <taxon>Actinomycetota</taxon>
        <taxon>Actinomycetes</taxon>
        <taxon>Mycobacteriales</taxon>
        <taxon>Mycobacteriaceae</taxon>
        <taxon>Mycolicibacterium</taxon>
    </lineage>
</organism>
<accession>V5X903</accession>
<evidence type="ECO:0008006" key="3">
    <source>
        <dbReference type="Google" id="ProtNLM"/>
    </source>
</evidence>
<dbReference type="Proteomes" id="UP000018763">
    <property type="component" value="Chromosome"/>
</dbReference>
<dbReference type="AlphaFoldDB" id="V5X903"/>
<proteinExistence type="predicted"/>
<name>V5X903_MYCNE</name>
<dbReference type="Gene3D" id="3.30.460.40">
    <property type="match status" value="1"/>
</dbReference>
<evidence type="ECO:0000313" key="1">
    <source>
        <dbReference type="EMBL" id="AHC24935.1"/>
    </source>
</evidence>
<dbReference type="InterPro" id="IPR019646">
    <property type="entry name" value="Aminoglyc_AdlTrfase"/>
</dbReference>
<sequence>MRVGGERPVGVEEDGAVAQGDWEPWTPAEVAQRLAFVDAPWAVAAGWALDLFVGEVTRTHEDLEIVVPAARFAEIVAALPGFQWKVAGDGRIWPYPRYLDRHFQTWLWDVEQDCFRLDVFREPHTEGRWVCRRDPSITLDYAELILRTPAGVPYLIPEVALLFKAKHVRDKDEADFARVLPELSSPRRDRLRGWLTQVHPGHHWIDALCGPPHPPLVGW</sequence>
<reference evidence="1 2" key="1">
    <citation type="journal article" date="2014" name="Genome Announc.">
        <title>Complete Genome Sequence of Sterol-Transforming Mycobacterium neoaurum Strain VKM Ac-1815D.</title>
        <authorList>
            <person name="Shtratnikova V.Y."/>
            <person name="Bragin E.Y."/>
            <person name="Dovbnya D.V."/>
            <person name="Pekov Y.A."/>
            <person name="Schelkunov M.I."/>
            <person name="Strizhov N."/>
            <person name="Ivashina T.V."/>
            <person name="Ashapkin V.V."/>
            <person name="Donova M.V."/>
        </authorList>
    </citation>
    <scope>NUCLEOTIDE SEQUENCE [LARGE SCALE GENOMIC DNA]</scope>
    <source>
        <strain evidence="1 2">VKM Ac-1815D</strain>
    </source>
</reference>